<dbReference type="SMART" id="SM00560">
    <property type="entry name" value="LamGL"/>
    <property type="match status" value="1"/>
</dbReference>
<evidence type="ECO:0000313" key="11">
    <source>
        <dbReference type="EMBL" id="MFC4266820.1"/>
    </source>
</evidence>
<dbReference type="Gene3D" id="2.60.40.10">
    <property type="entry name" value="Immunoglobulins"/>
    <property type="match status" value="3"/>
</dbReference>
<dbReference type="InterPro" id="IPR035986">
    <property type="entry name" value="PKD_dom_sf"/>
</dbReference>
<evidence type="ECO:0000313" key="12">
    <source>
        <dbReference type="Proteomes" id="UP001595773"/>
    </source>
</evidence>
<evidence type="ECO:0000259" key="9">
    <source>
        <dbReference type="PROSITE" id="PS50025"/>
    </source>
</evidence>
<evidence type="ECO:0000256" key="7">
    <source>
        <dbReference type="ARBA" id="ARBA00023157"/>
    </source>
</evidence>
<proteinExistence type="predicted"/>
<dbReference type="InterPro" id="IPR022409">
    <property type="entry name" value="PKD/Chitinase_dom"/>
</dbReference>
<dbReference type="SUPFAM" id="SSF49299">
    <property type="entry name" value="PKD domain"/>
    <property type="match status" value="3"/>
</dbReference>
<evidence type="ECO:0000256" key="4">
    <source>
        <dbReference type="ARBA" id="ARBA00022737"/>
    </source>
</evidence>
<evidence type="ECO:0000256" key="6">
    <source>
        <dbReference type="ARBA" id="ARBA00023136"/>
    </source>
</evidence>
<name>A0ABV8R387_9MICC</name>
<sequence>MAIGTLSLLLVGLVAPASADTLLPGPAPIEQRSSTTVTSDQLPTVQIDQGVVWTQEVVGNTVFAGGSFSNARPAGAAPGTSLIPRSNILSYDITTGVITSFAPLINGTVKSIKASPDGTRLYVGGTFNSVDGQTRWNLAAFDLPSGTLVPNFQGAVGGSYVNAIAVTDTAVYVGGLIGAGNGVKRQGFAAFNTKGGLLGWAPTSDLQVDAMTLTPQKDKLIVAGRFSQINGVSERGLAALDLTTGALLPWAVTNIVKNGWGTGSNAGKAGIWALSIDQNAVYGTGWVFADATVGNLEGSFSADPATGDVRWIADCHGDHYGVYSDGTTVYTTSHEHACESAGGMVQKQPENMRNASATTAAPKGTLSRSPWVNNIYVDWSGYPAPAVVDWYPDWITGSATGMGQAGFSIVGTGGFISVGGEFVGVNNQRQQGLVRFAAQPPGGAKQGPRISTANWTPSARSVAAGAVRVSIPANWDRDDLNLSYKLMRSGTSTPVATATVQSTYWNMPAVTLSDTGLLAGSTQNYTIVATDPDGNSVTSSPVSVQVSSATASPYVAQVLGDGPSLFWPLGGNASTAAADWVGANNGNVGTGVVSGTGPGAISGDNSPASTFNGTNKGIIGTSNALTVGSSFSTEVWFNTTTNKGGKIVGFGSSANSASSSYDRHVYMLNNGKVTFGTYPGTVKTLTSTAAFNDGQWHHLVAEQGSDGMKLFVDGNLVGSDPQTTTAQSYQGYWRLGGDNLNGWPNQPSSDYFAGSLDNFAVYDTALTPSQVASHYALGTGQGVPTASFTASVVPGTLGIAFDATASTPSAGQTIASYEWDFGDGTNATGVTVTHDYAAAGTYPVVLSVKDAAGVPATTSQSVVVAAPHQPPTAVANHTTTGMTTAFDASASTASDGASISGYAWDFGDSTTSTLVNPTHTYLAPGTFTATLVVTDSTGVASQGVQTAITATHAAPVASFVATPSALVLSVDATGSTASDGASLTYSWDWGDGTPPGASATAQHTYATSGSYTVKLTVQDSMQGSAVAVQAIQVSTQAFIARDDFARTSASGWGASQTGGTWSGTYGLSVAGGTGNIVMAPSQTLKTSLSGVAAINSDSTFTVGTDKVANSTLQLNYGVDSSAAGEYRLKLRFMASGAINVGLGKVVGTAETLLADRPLTGYSQQADQKLQVRFQSVTSGASTTIRAKVWVDGQTEPATWFVTATSSDPTLQVGGTVALKAYLPGATTNGPITLKIGNLAVIPMN</sequence>
<feature type="signal peptide" evidence="8">
    <location>
        <begin position="1"/>
        <end position="19"/>
    </location>
</feature>
<dbReference type="SUPFAM" id="SSF50998">
    <property type="entry name" value="Quinoprotein alcohol dehydrogenase-like"/>
    <property type="match status" value="1"/>
</dbReference>
<dbReference type="InterPro" id="IPR006558">
    <property type="entry name" value="LamG-like"/>
</dbReference>
<evidence type="ECO:0000256" key="5">
    <source>
        <dbReference type="ARBA" id="ARBA00022989"/>
    </source>
</evidence>
<evidence type="ECO:0000256" key="2">
    <source>
        <dbReference type="ARBA" id="ARBA00022692"/>
    </source>
</evidence>
<dbReference type="SMART" id="SM00089">
    <property type="entry name" value="PKD"/>
    <property type="match status" value="3"/>
</dbReference>
<feature type="chain" id="PRO_5046241679" evidence="8">
    <location>
        <begin position="20"/>
        <end position="1244"/>
    </location>
</feature>
<comment type="caution">
    <text evidence="11">The sequence shown here is derived from an EMBL/GenBank/DDBJ whole genome shotgun (WGS) entry which is preliminary data.</text>
</comment>
<dbReference type="Proteomes" id="UP001595773">
    <property type="component" value="Unassembled WGS sequence"/>
</dbReference>
<dbReference type="PROSITE" id="PS50025">
    <property type="entry name" value="LAM_G_DOMAIN"/>
    <property type="match status" value="1"/>
</dbReference>
<evidence type="ECO:0000259" key="10">
    <source>
        <dbReference type="PROSITE" id="PS50093"/>
    </source>
</evidence>
<comment type="subcellular location">
    <subcellularLocation>
        <location evidence="1">Membrane</location>
        <topology evidence="1">Multi-pass membrane protein</topology>
    </subcellularLocation>
</comment>
<keyword evidence="6" id="KW-0472">Membrane</keyword>
<dbReference type="CDD" id="cd00146">
    <property type="entry name" value="PKD"/>
    <property type="match status" value="3"/>
</dbReference>
<evidence type="ECO:0000256" key="1">
    <source>
        <dbReference type="ARBA" id="ARBA00004141"/>
    </source>
</evidence>
<feature type="domain" description="PKD" evidence="10">
    <location>
        <begin position="955"/>
        <end position="1033"/>
    </location>
</feature>
<feature type="domain" description="PKD" evidence="10">
    <location>
        <begin position="802"/>
        <end position="867"/>
    </location>
</feature>
<dbReference type="PROSITE" id="PS50093">
    <property type="entry name" value="PKD"/>
    <property type="match status" value="3"/>
</dbReference>
<dbReference type="InterPro" id="IPR000601">
    <property type="entry name" value="PKD_dom"/>
</dbReference>
<protein>
    <submittedName>
        <fullName evidence="11">PKD domain-containing protein</fullName>
    </submittedName>
</protein>
<dbReference type="InterPro" id="IPR013783">
    <property type="entry name" value="Ig-like_fold"/>
</dbReference>
<reference evidence="12" key="1">
    <citation type="journal article" date="2019" name="Int. J. Syst. Evol. Microbiol.">
        <title>The Global Catalogue of Microorganisms (GCM) 10K type strain sequencing project: providing services to taxonomists for standard genome sequencing and annotation.</title>
        <authorList>
            <consortium name="The Broad Institute Genomics Platform"/>
            <consortium name="The Broad Institute Genome Sequencing Center for Infectious Disease"/>
            <person name="Wu L."/>
            <person name="Ma J."/>
        </authorList>
    </citation>
    <scope>NUCLEOTIDE SEQUENCE [LARGE SCALE GENOMIC DNA]</scope>
    <source>
        <strain evidence="12">CGMCC 1.10698</strain>
    </source>
</reference>
<keyword evidence="3 8" id="KW-0732">Signal</keyword>
<keyword evidence="12" id="KW-1185">Reference proteome</keyword>
<accession>A0ABV8R387</accession>
<dbReference type="CDD" id="cd00110">
    <property type="entry name" value="LamG"/>
    <property type="match status" value="1"/>
</dbReference>
<dbReference type="EMBL" id="JBHSCQ010000022">
    <property type="protein sequence ID" value="MFC4266820.1"/>
    <property type="molecule type" value="Genomic_DNA"/>
</dbReference>
<keyword evidence="2" id="KW-0812">Transmembrane</keyword>
<gene>
    <name evidence="11" type="ORF">ACFOW9_14515</name>
</gene>
<organism evidence="11 12">
    <name type="scientific">Arthrobacter cryoconiti</name>
    <dbReference type="NCBI Taxonomy" id="748907"/>
    <lineage>
        <taxon>Bacteria</taxon>
        <taxon>Bacillati</taxon>
        <taxon>Actinomycetota</taxon>
        <taxon>Actinomycetes</taxon>
        <taxon>Micrococcales</taxon>
        <taxon>Micrococcaceae</taxon>
        <taxon>Arthrobacter</taxon>
    </lineage>
</organism>
<evidence type="ECO:0000256" key="8">
    <source>
        <dbReference type="SAM" id="SignalP"/>
    </source>
</evidence>
<dbReference type="Pfam" id="PF18911">
    <property type="entry name" value="PKD_4"/>
    <property type="match status" value="3"/>
</dbReference>
<keyword evidence="7" id="KW-1015">Disulfide bond</keyword>
<feature type="domain" description="Laminin G" evidence="9">
    <location>
        <begin position="608"/>
        <end position="783"/>
    </location>
</feature>
<evidence type="ECO:0000256" key="3">
    <source>
        <dbReference type="ARBA" id="ARBA00022729"/>
    </source>
</evidence>
<dbReference type="Pfam" id="PF13385">
    <property type="entry name" value="Laminin_G_3"/>
    <property type="match status" value="1"/>
</dbReference>
<dbReference type="Gene3D" id="2.60.120.200">
    <property type="match status" value="1"/>
</dbReference>
<dbReference type="InterPro" id="IPR001791">
    <property type="entry name" value="Laminin_G"/>
</dbReference>
<dbReference type="RefSeq" id="WP_230065948.1">
    <property type="nucleotide sequence ID" value="NZ_BAABLL010000010.1"/>
</dbReference>
<feature type="domain" description="PKD" evidence="10">
    <location>
        <begin position="871"/>
        <end position="951"/>
    </location>
</feature>
<dbReference type="SUPFAM" id="SSF49899">
    <property type="entry name" value="Concanavalin A-like lectins/glucanases"/>
    <property type="match status" value="1"/>
</dbReference>
<keyword evidence="5" id="KW-1133">Transmembrane helix</keyword>
<dbReference type="InterPro" id="IPR013320">
    <property type="entry name" value="ConA-like_dom_sf"/>
</dbReference>
<dbReference type="PANTHER" id="PTHR46730">
    <property type="entry name" value="POLYCYSTIN-1"/>
    <property type="match status" value="1"/>
</dbReference>
<dbReference type="PANTHER" id="PTHR46730:SF4">
    <property type="entry name" value="POLYCYSTIC KIDNEY DISEASE PROTEIN 1-LIKE 1"/>
    <property type="match status" value="1"/>
</dbReference>
<dbReference type="InterPro" id="IPR011047">
    <property type="entry name" value="Quinoprotein_ADH-like_sf"/>
</dbReference>
<keyword evidence="4" id="KW-0677">Repeat</keyword>